<organism evidence="2 3">
    <name type="scientific">Forsythia ovata</name>
    <dbReference type="NCBI Taxonomy" id="205694"/>
    <lineage>
        <taxon>Eukaryota</taxon>
        <taxon>Viridiplantae</taxon>
        <taxon>Streptophyta</taxon>
        <taxon>Embryophyta</taxon>
        <taxon>Tracheophyta</taxon>
        <taxon>Spermatophyta</taxon>
        <taxon>Magnoliopsida</taxon>
        <taxon>eudicotyledons</taxon>
        <taxon>Gunneridae</taxon>
        <taxon>Pentapetalae</taxon>
        <taxon>asterids</taxon>
        <taxon>lamiids</taxon>
        <taxon>Lamiales</taxon>
        <taxon>Oleaceae</taxon>
        <taxon>Forsythieae</taxon>
        <taxon>Forsythia</taxon>
    </lineage>
</organism>
<proteinExistence type="predicted"/>
<keyword evidence="1" id="KW-1133">Transmembrane helix</keyword>
<evidence type="ECO:0000256" key="1">
    <source>
        <dbReference type="SAM" id="Phobius"/>
    </source>
</evidence>
<name>A0ABD1TNP7_9LAMI</name>
<feature type="transmembrane region" description="Helical" evidence="1">
    <location>
        <begin position="29"/>
        <end position="48"/>
    </location>
</feature>
<comment type="caution">
    <text evidence="2">The sequence shown here is derived from an EMBL/GenBank/DDBJ whole genome shotgun (WGS) entry which is preliminary data.</text>
</comment>
<evidence type="ECO:0000313" key="2">
    <source>
        <dbReference type="EMBL" id="KAL2514070.1"/>
    </source>
</evidence>
<gene>
    <name evidence="2" type="ORF">Fot_28041</name>
</gene>
<keyword evidence="1" id="KW-0812">Transmembrane</keyword>
<accession>A0ABD1TNP7</accession>
<dbReference type="AlphaFoldDB" id="A0ABD1TNP7"/>
<keyword evidence="1" id="KW-0472">Membrane</keyword>
<dbReference type="Proteomes" id="UP001604277">
    <property type="component" value="Unassembled WGS sequence"/>
</dbReference>
<dbReference type="EMBL" id="JBFOLJ010000008">
    <property type="protein sequence ID" value="KAL2514070.1"/>
    <property type="molecule type" value="Genomic_DNA"/>
</dbReference>
<reference evidence="3" key="1">
    <citation type="submission" date="2024-07" db="EMBL/GenBank/DDBJ databases">
        <title>Two chromosome-level genome assemblies of Korean endemic species Abeliophyllum distichum and Forsythia ovata (Oleaceae).</title>
        <authorList>
            <person name="Jang H."/>
        </authorList>
    </citation>
    <scope>NUCLEOTIDE SEQUENCE [LARGE SCALE GENOMIC DNA]</scope>
</reference>
<keyword evidence="3" id="KW-1185">Reference proteome</keyword>
<evidence type="ECO:0000313" key="3">
    <source>
        <dbReference type="Proteomes" id="UP001604277"/>
    </source>
</evidence>
<protein>
    <submittedName>
        <fullName evidence="2">Uncharacterized protein</fullName>
    </submittedName>
</protein>
<sequence>MVELSALGFVPYDSQCKPDLFCSKFSTEIVFAVLDVVGGVLLPLWVVFSGKTGGGSGGFEGGCVGIGFALLDSIQCLCLCIFPKFSEHVRIFKSLVSNRRRD</sequence>